<dbReference type="Pfam" id="PF03167">
    <property type="entry name" value="UDG"/>
    <property type="match status" value="1"/>
</dbReference>
<dbReference type="EMBL" id="FOSH01000014">
    <property type="protein sequence ID" value="SFK54588.1"/>
    <property type="molecule type" value="Genomic_DNA"/>
</dbReference>
<evidence type="ECO:0000313" key="2">
    <source>
        <dbReference type="EMBL" id="SFK54588.1"/>
    </source>
</evidence>
<reference evidence="3" key="1">
    <citation type="submission" date="2016-10" db="EMBL/GenBank/DDBJ databases">
        <authorList>
            <person name="Varghese N."/>
            <person name="Submissions S."/>
        </authorList>
    </citation>
    <scope>NUCLEOTIDE SEQUENCE [LARGE SCALE GENOMIC DNA]</scope>
    <source>
        <strain evidence="3">DSM 11578</strain>
    </source>
</reference>
<name>A0A1I4ADU9_9GAMM</name>
<organism evidence="2 3">
    <name type="scientific">Methylophaga sulfidovorans</name>
    <dbReference type="NCBI Taxonomy" id="45496"/>
    <lineage>
        <taxon>Bacteria</taxon>
        <taxon>Pseudomonadati</taxon>
        <taxon>Pseudomonadota</taxon>
        <taxon>Gammaproteobacteria</taxon>
        <taxon>Thiotrichales</taxon>
        <taxon>Piscirickettsiaceae</taxon>
        <taxon>Methylophaga</taxon>
    </lineage>
</organism>
<dbReference type="OrthoDB" id="270177at2"/>
<dbReference type="AlphaFoldDB" id="A0A1I4ADU9"/>
<sequence length="213" mass="24367">MDIVQATRTTIKDNQLNDWLNDYPWLTGYLGNPNASVWFIGENPSLTGVINVNKRSPETEKTENLQWNSHAGDKLLREAMTDAGLKHGLAELNEGWNCYITNAIKEPEIVTERNLKKRNSDYWKAQAELWLPILQQQIDNGDPKVLVLLGGQSEKIIHYMIKLGLKVPATEKIHHYSYIMMRPESGTNRGPRHPDRIAEFKASIKSIAKKYSR</sequence>
<accession>A0A1I4ADU9</accession>
<proteinExistence type="predicted"/>
<evidence type="ECO:0000259" key="1">
    <source>
        <dbReference type="Pfam" id="PF03167"/>
    </source>
</evidence>
<dbReference type="SUPFAM" id="SSF52141">
    <property type="entry name" value="Uracil-DNA glycosylase-like"/>
    <property type="match status" value="1"/>
</dbReference>
<dbReference type="Gene3D" id="3.40.470.10">
    <property type="entry name" value="Uracil-DNA glycosylase-like domain"/>
    <property type="match status" value="1"/>
</dbReference>
<dbReference type="Proteomes" id="UP000198924">
    <property type="component" value="Unassembled WGS sequence"/>
</dbReference>
<evidence type="ECO:0000313" key="3">
    <source>
        <dbReference type="Proteomes" id="UP000198924"/>
    </source>
</evidence>
<dbReference type="InterPro" id="IPR005122">
    <property type="entry name" value="Uracil-DNA_glycosylase-like"/>
</dbReference>
<protein>
    <submittedName>
        <fullName evidence="2">Uracil DNA glycosylase superfamily protein</fullName>
    </submittedName>
</protein>
<dbReference type="InterPro" id="IPR036895">
    <property type="entry name" value="Uracil-DNA_glycosylase-like_sf"/>
</dbReference>
<keyword evidence="3" id="KW-1185">Reference proteome</keyword>
<dbReference type="RefSeq" id="WP_091714840.1">
    <property type="nucleotide sequence ID" value="NZ_FOSH01000014.1"/>
</dbReference>
<gene>
    <name evidence="2" type="ORF">SAMN04488079_11433</name>
</gene>
<feature type="domain" description="Uracil-DNA glycosylase-like" evidence="1">
    <location>
        <begin position="30"/>
        <end position="192"/>
    </location>
</feature>